<reference evidence="1 2" key="1">
    <citation type="submission" date="2016-10" db="EMBL/GenBank/DDBJ databases">
        <authorList>
            <person name="de Groot N.N."/>
        </authorList>
    </citation>
    <scope>NUCLEOTIDE SEQUENCE [LARGE SCALE GENOMIC DNA]</scope>
    <source>
        <strain evidence="1 2">DSM 378</strain>
    </source>
</reference>
<sequence>MTDYYLRAPDADTLQSALIEVGAAQLVDGALVPLEGEDAIDIIGVWYERTGGTDEDPVYTAVPGYHGNVRSVAPITWPETVEAMEPTTPWRVWG</sequence>
<evidence type="ECO:0000313" key="2">
    <source>
        <dbReference type="Proteomes" id="UP000199267"/>
    </source>
</evidence>
<name>A0A1H9MPS4_9GAMM</name>
<dbReference type="Proteomes" id="UP000199267">
    <property type="component" value="Unassembled WGS sequence"/>
</dbReference>
<evidence type="ECO:0000313" key="1">
    <source>
        <dbReference type="EMBL" id="SER25638.1"/>
    </source>
</evidence>
<dbReference type="EMBL" id="FOFJ01000036">
    <property type="protein sequence ID" value="SER25638.1"/>
    <property type="molecule type" value="Genomic_DNA"/>
</dbReference>
<dbReference type="RefSeq" id="WP_090623796.1">
    <property type="nucleotide sequence ID" value="NZ_FOFJ01000036.1"/>
</dbReference>
<gene>
    <name evidence="1" type="ORF">SAMN04244573_03219</name>
</gene>
<proteinExistence type="predicted"/>
<organism evidence="1 2">
    <name type="scientific">Azotobacter beijerinckii</name>
    <dbReference type="NCBI Taxonomy" id="170623"/>
    <lineage>
        <taxon>Bacteria</taxon>
        <taxon>Pseudomonadati</taxon>
        <taxon>Pseudomonadota</taxon>
        <taxon>Gammaproteobacteria</taxon>
        <taxon>Pseudomonadales</taxon>
        <taxon>Pseudomonadaceae</taxon>
        <taxon>Azotobacter</taxon>
    </lineage>
</organism>
<accession>A0A1H9MPS4</accession>
<protein>
    <submittedName>
        <fullName evidence="1">Uncharacterized protein</fullName>
    </submittedName>
</protein>
<dbReference type="AlphaFoldDB" id="A0A1H9MPS4"/>